<sequence length="130" mass="14788">MSSVLRALNPIEKHAERIDKSLKGHKDLLNMNGIEYPVTLKAIDRFERQNATISVNVFGYENGDIYPLRVSKHEHESVKPRQGLGSEGRALKPRLRLEHEQIVVRPIEKKTNIQDITVSVALTHSSQRIS</sequence>
<keyword evidence="2" id="KW-1185">Reference proteome</keyword>
<dbReference type="PANTHER" id="PTHR31511:SF12">
    <property type="entry name" value="RHO TERMINATION FACTOR N-TERMINAL DOMAIN-CONTAINING PROTEIN"/>
    <property type="match status" value="1"/>
</dbReference>
<reference evidence="1" key="1">
    <citation type="submission" date="2022-11" db="EMBL/GenBank/DDBJ databases">
        <title>Centuries of genome instability and evolution in soft-shell clam transmissible cancer (bioRxiv).</title>
        <authorList>
            <person name="Hart S.F.M."/>
            <person name="Yonemitsu M.A."/>
            <person name="Giersch R.M."/>
            <person name="Beal B.F."/>
            <person name="Arriagada G."/>
            <person name="Davis B.W."/>
            <person name="Ostrander E.A."/>
            <person name="Goff S.P."/>
            <person name="Metzger M.J."/>
        </authorList>
    </citation>
    <scope>NUCLEOTIDE SEQUENCE</scope>
    <source>
        <strain evidence="1">MELC-2E11</strain>
        <tissue evidence="1">Siphon/mantle</tissue>
    </source>
</reference>
<evidence type="ECO:0000313" key="2">
    <source>
        <dbReference type="Proteomes" id="UP001164746"/>
    </source>
</evidence>
<evidence type="ECO:0000313" key="1">
    <source>
        <dbReference type="EMBL" id="WAR16234.1"/>
    </source>
</evidence>
<protein>
    <submittedName>
        <fullName evidence="1">Uncharacterized protein</fullName>
    </submittedName>
</protein>
<dbReference type="Proteomes" id="UP001164746">
    <property type="component" value="Chromosome 10"/>
</dbReference>
<accession>A0ABY7F5Z9</accession>
<dbReference type="EMBL" id="CP111021">
    <property type="protein sequence ID" value="WAR16234.1"/>
    <property type="molecule type" value="Genomic_DNA"/>
</dbReference>
<organism evidence="1 2">
    <name type="scientific">Mya arenaria</name>
    <name type="common">Soft-shell clam</name>
    <dbReference type="NCBI Taxonomy" id="6604"/>
    <lineage>
        <taxon>Eukaryota</taxon>
        <taxon>Metazoa</taxon>
        <taxon>Spiralia</taxon>
        <taxon>Lophotrochozoa</taxon>
        <taxon>Mollusca</taxon>
        <taxon>Bivalvia</taxon>
        <taxon>Autobranchia</taxon>
        <taxon>Heteroconchia</taxon>
        <taxon>Euheterodonta</taxon>
        <taxon>Imparidentia</taxon>
        <taxon>Neoheterodontei</taxon>
        <taxon>Myida</taxon>
        <taxon>Myoidea</taxon>
        <taxon>Myidae</taxon>
        <taxon>Mya</taxon>
    </lineage>
</organism>
<dbReference type="PANTHER" id="PTHR31511">
    <property type="entry name" value="PROTEIN CBG23764"/>
    <property type="match status" value="1"/>
</dbReference>
<gene>
    <name evidence="1" type="ORF">MAR_030828</name>
</gene>
<name>A0ABY7F5Z9_MYAAR</name>
<proteinExistence type="predicted"/>